<keyword evidence="1" id="KW-0067">ATP-binding</keyword>
<dbReference type="OrthoDB" id="10050779at2759"/>
<protein>
    <recommendedName>
        <fullName evidence="1">ATP-dependent DNA helicase</fullName>
        <ecNumber evidence="1">5.6.2.3</ecNumber>
    </recommendedName>
</protein>
<comment type="cofactor">
    <cofactor evidence="1">
        <name>Mg(2+)</name>
        <dbReference type="ChEBI" id="CHEBI:18420"/>
    </cofactor>
</comment>
<dbReference type="InterPro" id="IPR010285">
    <property type="entry name" value="DNA_helicase_pif1-like_DEAD"/>
</dbReference>
<dbReference type="InterPro" id="IPR027417">
    <property type="entry name" value="P-loop_NTPase"/>
</dbReference>
<dbReference type="GO" id="GO:0005524">
    <property type="term" value="F:ATP binding"/>
    <property type="evidence" value="ECO:0007669"/>
    <property type="project" value="UniProtKB-KW"/>
</dbReference>
<dbReference type="GO" id="GO:0016787">
    <property type="term" value="F:hydrolase activity"/>
    <property type="evidence" value="ECO:0007669"/>
    <property type="project" value="UniProtKB-KW"/>
</dbReference>
<dbReference type="Pfam" id="PF21530">
    <property type="entry name" value="Pif1_2B_dom"/>
    <property type="match status" value="1"/>
</dbReference>
<dbReference type="RefSeq" id="XP_024893165.1">
    <property type="nucleotide sequence ID" value="XM_025037397.1"/>
</dbReference>
<dbReference type="InterPro" id="IPR049163">
    <property type="entry name" value="Pif1-like_2B_dom"/>
</dbReference>
<keyword evidence="1" id="KW-0233">DNA recombination</keyword>
<dbReference type="PANTHER" id="PTHR10492">
    <property type="match status" value="1"/>
</dbReference>
<evidence type="ECO:0000313" key="5">
    <source>
        <dbReference type="RefSeq" id="XP_024893165.1"/>
    </source>
</evidence>
<feature type="non-terminal residue" evidence="5">
    <location>
        <position position="475"/>
    </location>
</feature>
<proteinExistence type="inferred from homology"/>
<evidence type="ECO:0000259" key="2">
    <source>
        <dbReference type="Pfam" id="PF05970"/>
    </source>
</evidence>
<dbReference type="PANTHER" id="PTHR10492:SF57">
    <property type="entry name" value="ATP-DEPENDENT DNA HELICASE"/>
    <property type="match status" value="1"/>
</dbReference>
<comment type="catalytic activity">
    <reaction evidence="1">
        <text>ATP + H2O = ADP + phosphate + H(+)</text>
        <dbReference type="Rhea" id="RHEA:13065"/>
        <dbReference type="ChEBI" id="CHEBI:15377"/>
        <dbReference type="ChEBI" id="CHEBI:15378"/>
        <dbReference type="ChEBI" id="CHEBI:30616"/>
        <dbReference type="ChEBI" id="CHEBI:43474"/>
        <dbReference type="ChEBI" id="CHEBI:456216"/>
        <dbReference type="EC" id="5.6.2.3"/>
    </reaction>
</comment>
<reference evidence="5" key="1">
    <citation type="submission" date="2025-08" db="UniProtKB">
        <authorList>
            <consortium name="RefSeq"/>
        </authorList>
    </citation>
    <scope>IDENTIFICATION</scope>
    <source>
        <tissue evidence="5">Whole body</tissue>
    </source>
</reference>
<feature type="domain" description="DNA helicase Pif1-like 2B" evidence="3">
    <location>
        <begin position="349"/>
        <end position="394"/>
    </location>
</feature>
<name>A0A6J1RK84_9HYME</name>
<gene>
    <name evidence="5" type="primary">LOC112468279</name>
</gene>
<dbReference type="GO" id="GO:0006310">
    <property type="term" value="P:DNA recombination"/>
    <property type="evidence" value="ECO:0007669"/>
    <property type="project" value="UniProtKB-KW"/>
</dbReference>
<keyword evidence="1" id="KW-0234">DNA repair</keyword>
<dbReference type="Gene3D" id="3.40.50.300">
    <property type="entry name" value="P-loop containing nucleotide triphosphate hydrolases"/>
    <property type="match status" value="1"/>
</dbReference>
<sequence>MAGRGLEKCGLPIPDRNNNIQSNEFLREMNYNAKDMEAYVAANEPLLITDQREAYNKVLDMISKDHGGICFLDAPGGTGKTFVINLILAKVRLQKKIAVAVASSGIASTLLEGGRTAHSTFKLPLNMAHEEYPVCNISKRSGQAKVLQECSVIIWDECTMSHKQALEALNRTLQDLRGKKTFMGGTVVVLAGDFRQTLPVIPRSTSADELNACLKASDLWRYVTKMSLTTNMRVYLQKQTSMREFSEKLLEIGNGKIPAEKETGLITLPKEFCNVLKKEEELAEKVYPNIEQNYKNHEWLCERAILAPKNESVKKINAHIQNLLPGEITTYKSIDSVTEESQAVQYPTEFLNSLEPVGMPPHNLLIKKGAPIMLLRNLDPPRLCNGTRLCIKNLYTHIIEATILTGCAKGVDVFIPRIPLISIEMPLEFKRLQFPIRLAFAMSINKAQGQSLAVAGINLNEPCFSHGQLYVACSR</sequence>
<keyword evidence="1" id="KW-0347">Helicase</keyword>
<accession>A0A6J1RK84</accession>
<dbReference type="GO" id="GO:0043139">
    <property type="term" value="F:5'-3' DNA helicase activity"/>
    <property type="evidence" value="ECO:0007669"/>
    <property type="project" value="UniProtKB-EC"/>
</dbReference>
<dbReference type="AlphaFoldDB" id="A0A6J1RK84"/>
<comment type="similarity">
    <text evidence="1">Belongs to the helicase family.</text>
</comment>
<keyword evidence="1" id="KW-0227">DNA damage</keyword>
<evidence type="ECO:0000256" key="1">
    <source>
        <dbReference type="RuleBase" id="RU363044"/>
    </source>
</evidence>
<dbReference type="Proteomes" id="UP000504618">
    <property type="component" value="Unplaced"/>
</dbReference>
<dbReference type="GO" id="GO:0006281">
    <property type="term" value="P:DNA repair"/>
    <property type="evidence" value="ECO:0007669"/>
    <property type="project" value="UniProtKB-KW"/>
</dbReference>
<evidence type="ECO:0000313" key="4">
    <source>
        <dbReference type="Proteomes" id="UP000504618"/>
    </source>
</evidence>
<dbReference type="Pfam" id="PF05970">
    <property type="entry name" value="PIF1"/>
    <property type="match status" value="1"/>
</dbReference>
<organism evidence="4 5">
    <name type="scientific">Temnothorax curvispinosus</name>
    <dbReference type="NCBI Taxonomy" id="300111"/>
    <lineage>
        <taxon>Eukaryota</taxon>
        <taxon>Metazoa</taxon>
        <taxon>Ecdysozoa</taxon>
        <taxon>Arthropoda</taxon>
        <taxon>Hexapoda</taxon>
        <taxon>Insecta</taxon>
        <taxon>Pterygota</taxon>
        <taxon>Neoptera</taxon>
        <taxon>Endopterygota</taxon>
        <taxon>Hymenoptera</taxon>
        <taxon>Apocrita</taxon>
        <taxon>Aculeata</taxon>
        <taxon>Formicoidea</taxon>
        <taxon>Formicidae</taxon>
        <taxon>Myrmicinae</taxon>
        <taxon>Temnothorax</taxon>
    </lineage>
</organism>
<feature type="domain" description="DNA helicase Pif1-like DEAD-box helicase" evidence="2">
    <location>
        <begin position="47"/>
        <end position="262"/>
    </location>
</feature>
<keyword evidence="4" id="KW-1185">Reference proteome</keyword>
<keyword evidence="1" id="KW-0547">Nucleotide-binding</keyword>
<dbReference type="GeneID" id="112468279"/>
<keyword evidence="1" id="KW-0378">Hydrolase</keyword>
<evidence type="ECO:0000259" key="3">
    <source>
        <dbReference type="Pfam" id="PF21530"/>
    </source>
</evidence>
<dbReference type="GO" id="GO:0000723">
    <property type="term" value="P:telomere maintenance"/>
    <property type="evidence" value="ECO:0007669"/>
    <property type="project" value="InterPro"/>
</dbReference>
<dbReference type="SUPFAM" id="SSF52540">
    <property type="entry name" value="P-loop containing nucleoside triphosphate hydrolases"/>
    <property type="match status" value="2"/>
</dbReference>
<dbReference type="EC" id="5.6.2.3" evidence="1"/>